<dbReference type="AlphaFoldDB" id="A0A9D1TAF3"/>
<protein>
    <submittedName>
        <fullName evidence="2">Stage III sporulation protein AG</fullName>
    </submittedName>
</protein>
<gene>
    <name evidence="2" type="ORF">IAB71_04320</name>
</gene>
<comment type="caution">
    <text evidence="2">The sequence shown here is derived from an EMBL/GenBank/DDBJ whole genome shotgun (WGS) entry which is preliminary data.</text>
</comment>
<evidence type="ECO:0000313" key="3">
    <source>
        <dbReference type="Proteomes" id="UP000824169"/>
    </source>
</evidence>
<dbReference type="Proteomes" id="UP000824169">
    <property type="component" value="Unassembled WGS sequence"/>
</dbReference>
<dbReference type="EMBL" id="DVOO01000011">
    <property type="protein sequence ID" value="HIV25003.1"/>
    <property type="molecule type" value="Genomic_DNA"/>
</dbReference>
<feature type="compositionally biased region" description="Polar residues" evidence="1">
    <location>
        <begin position="129"/>
        <end position="138"/>
    </location>
</feature>
<name>A0A9D1TAF3_9FIRM</name>
<accession>A0A9D1TAF3</accession>
<sequence length="191" mass="20497">MKGRWLGHLKGMKKEQWIVYLLLGALLLVVLLPVGGGEDSQEPVPETADTGTGEEVATYESQTEGLEVKLEAALAQVEGIGAVDVVLSLESTNQKVVEKDVPSSRSSQTSSGAEESSSSSSVSTEESTVYQRDSSGSETPYVIQENYPEIRGVLVVAEGGDDPVVVQQIQEAVMALFRVEAHKIKVMKMKS</sequence>
<reference evidence="2" key="1">
    <citation type="submission" date="2020-10" db="EMBL/GenBank/DDBJ databases">
        <authorList>
            <person name="Gilroy R."/>
        </authorList>
    </citation>
    <scope>NUCLEOTIDE SEQUENCE</scope>
    <source>
        <strain evidence="2">CHK188-20938</strain>
    </source>
</reference>
<proteinExistence type="predicted"/>
<evidence type="ECO:0000313" key="2">
    <source>
        <dbReference type="EMBL" id="HIV25003.1"/>
    </source>
</evidence>
<feature type="compositionally biased region" description="Low complexity" evidence="1">
    <location>
        <begin position="103"/>
        <end position="128"/>
    </location>
</feature>
<reference evidence="2" key="2">
    <citation type="journal article" date="2021" name="PeerJ">
        <title>Extensive microbial diversity within the chicken gut microbiome revealed by metagenomics and culture.</title>
        <authorList>
            <person name="Gilroy R."/>
            <person name="Ravi A."/>
            <person name="Getino M."/>
            <person name="Pursley I."/>
            <person name="Horton D.L."/>
            <person name="Alikhan N.F."/>
            <person name="Baker D."/>
            <person name="Gharbi K."/>
            <person name="Hall N."/>
            <person name="Watson M."/>
            <person name="Adriaenssens E.M."/>
            <person name="Foster-Nyarko E."/>
            <person name="Jarju S."/>
            <person name="Secka A."/>
            <person name="Antonio M."/>
            <person name="Oren A."/>
            <person name="Chaudhuri R.R."/>
            <person name="La Ragione R."/>
            <person name="Hildebrand F."/>
            <person name="Pallen M.J."/>
        </authorList>
    </citation>
    <scope>NUCLEOTIDE SEQUENCE</scope>
    <source>
        <strain evidence="2">CHK188-20938</strain>
    </source>
</reference>
<organism evidence="2 3">
    <name type="scientific">Candidatus Scatomonas pullistercoris</name>
    <dbReference type="NCBI Taxonomy" id="2840920"/>
    <lineage>
        <taxon>Bacteria</taxon>
        <taxon>Bacillati</taxon>
        <taxon>Bacillota</taxon>
        <taxon>Clostridia</taxon>
        <taxon>Lachnospirales</taxon>
        <taxon>Lachnospiraceae</taxon>
        <taxon>Lachnospiraceae incertae sedis</taxon>
        <taxon>Candidatus Scatomonas</taxon>
    </lineage>
</organism>
<feature type="region of interest" description="Disordered" evidence="1">
    <location>
        <begin position="97"/>
        <end position="141"/>
    </location>
</feature>
<evidence type="ECO:0000256" key="1">
    <source>
        <dbReference type="SAM" id="MobiDB-lite"/>
    </source>
</evidence>